<keyword evidence="10" id="KW-0804">Transcription</keyword>
<dbReference type="EMBL" id="NMQW01000047">
    <property type="protein sequence ID" value="OXM83423.1"/>
    <property type="molecule type" value="Genomic_DNA"/>
</dbReference>
<evidence type="ECO:0000256" key="4">
    <source>
        <dbReference type="ARBA" id="ARBA00022723"/>
    </source>
</evidence>
<protein>
    <submittedName>
        <fullName evidence="14">AraC family transcriptional regulator</fullName>
    </submittedName>
</protein>
<proteinExistence type="predicted"/>
<dbReference type="Pfam" id="PF02805">
    <property type="entry name" value="Ada_Zn_binding"/>
    <property type="match status" value="1"/>
</dbReference>
<dbReference type="AlphaFoldDB" id="A0A229UJ74"/>
<keyword evidence="11" id="KW-0234">DNA repair</keyword>
<dbReference type="Gene3D" id="1.10.10.60">
    <property type="entry name" value="Homeodomain-like"/>
    <property type="match status" value="2"/>
</dbReference>
<reference evidence="14 15" key="1">
    <citation type="submission" date="2017-07" db="EMBL/GenBank/DDBJ databases">
        <title>Genome sequencing and assembly of Paenibacillus rigui.</title>
        <authorList>
            <person name="Mayilraj S."/>
        </authorList>
    </citation>
    <scope>NUCLEOTIDE SEQUENCE [LARGE SCALE GENOMIC DNA]</scope>
    <source>
        <strain evidence="14 15">JCM 16352</strain>
    </source>
</reference>
<evidence type="ECO:0000256" key="5">
    <source>
        <dbReference type="ARBA" id="ARBA00022763"/>
    </source>
</evidence>
<feature type="domain" description="HTH araC/xylS-type" evidence="13">
    <location>
        <begin position="106"/>
        <end position="204"/>
    </location>
</feature>
<name>A0A229UJ74_9BACL</name>
<keyword evidence="3" id="KW-0808">Transferase</keyword>
<dbReference type="Proteomes" id="UP000215509">
    <property type="component" value="Unassembled WGS sequence"/>
</dbReference>
<keyword evidence="7" id="KW-0805">Transcription regulation</keyword>
<organism evidence="14 15">
    <name type="scientific">Paenibacillus rigui</name>
    <dbReference type="NCBI Taxonomy" id="554312"/>
    <lineage>
        <taxon>Bacteria</taxon>
        <taxon>Bacillati</taxon>
        <taxon>Bacillota</taxon>
        <taxon>Bacilli</taxon>
        <taxon>Bacillales</taxon>
        <taxon>Paenibacillaceae</taxon>
        <taxon>Paenibacillus</taxon>
    </lineage>
</organism>
<dbReference type="InterPro" id="IPR018062">
    <property type="entry name" value="HTH_AraC-typ_CS"/>
</dbReference>
<evidence type="ECO:0000256" key="10">
    <source>
        <dbReference type="ARBA" id="ARBA00023163"/>
    </source>
</evidence>
<evidence type="ECO:0000256" key="7">
    <source>
        <dbReference type="ARBA" id="ARBA00023015"/>
    </source>
</evidence>
<feature type="compositionally biased region" description="Polar residues" evidence="12">
    <location>
        <begin position="1"/>
        <end position="19"/>
    </location>
</feature>
<dbReference type="InterPro" id="IPR009057">
    <property type="entry name" value="Homeodomain-like_sf"/>
</dbReference>
<comment type="caution">
    <text evidence="14">The sequence shown here is derived from an EMBL/GenBank/DDBJ whole genome shotgun (WGS) entry which is preliminary data.</text>
</comment>
<dbReference type="OrthoDB" id="9802228at2"/>
<keyword evidence="2" id="KW-0489">Methyltransferase</keyword>
<dbReference type="InterPro" id="IPR016220">
    <property type="entry name" value="Me-P-triester_DNA_alkyl-Trfase"/>
</dbReference>
<dbReference type="Pfam" id="PF12833">
    <property type="entry name" value="HTH_18"/>
    <property type="match status" value="1"/>
</dbReference>
<dbReference type="GO" id="GO:0006307">
    <property type="term" value="P:DNA alkylation repair"/>
    <property type="evidence" value="ECO:0007669"/>
    <property type="project" value="UniProtKB-ARBA"/>
</dbReference>
<dbReference type="GO" id="GO:0043565">
    <property type="term" value="F:sequence-specific DNA binding"/>
    <property type="evidence" value="ECO:0007669"/>
    <property type="project" value="InterPro"/>
</dbReference>
<dbReference type="PRINTS" id="PR00032">
    <property type="entry name" value="HTHARAC"/>
</dbReference>
<evidence type="ECO:0000256" key="2">
    <source>
        <dbReference type="ARBA" id="ARBA00022603"/>
    </source>
</evidence>
<comment type="cofactor">
    <cofactor evidence="1">
        <name>Zn(2+)</name>
        <dbReference type="ChEBI" id="CHEBI:29105"/>
    </cofactor>
</comment>
<evidence type="ECO:0000313" key="14">
    <source>
        <dbReference type="EMBL" id="OXM83423.1"/>
    </source>
</evidence>
<dbReference type="PROSITE" id="PS00041">
    <property type="entry name" value="HTH_ARAC_FAMILY_1"/>
    <property type="match status" value="1"/>
</dbReference>
<evidence type="ECO:0000256" key="8">
    <source>
        <dbReference type="ARBA" id="ARBA00023125"/>
    </source>
</evidence>
<keyword evidence="8" id="KW-0238">DNA-binding</keyword>
<evidence type="ECO:0000256" key="12">
    <source>
        <dbReference type="SAM" id="MobiDB-lite"/>
    </source>
</evidence>
<dbReference type="SUPFAM" id="SSF57884">
    <property type="entry name" value="Ada DNA repair protein, N-terminal domain (N-Ada 10)"/>
    <property type="match status" value="1"/>
</dbReference>
<sequence length="216" mass="24941">MTDLNHGNSETVPHTSTSAAKPMHAKAVMEEQWRAILNNDAAYDGQFFYAVKTTRIFCRPSCKSKPPKKEHVHIFHTAEQALSAGFRTCKRCKPSGTRMPDEEWIQLITQFIDNHYMEPLTLGKLAEISHGSPYHLHRIFKRVQSVTPIEYIQQRRIEKAKELLIQTDKFVTEVGQMIGLHNTPYFITIFKKNTGHTPAEYRQRNRSNDEEALSDE</sequence>
<evidence type="ECO:0000256" key="1">
    <source>
        <dbReference type="ARBA" id="ARBA00001947"/>
    </source>
</evidence>
<evidence type="ECO:0000313" key="15">
    <source>
        <dbReference type="Proteomes" id="UP000215509"/>
    </source>
</evidence>
<keyword evidence="15" id="KW-1185">Reference proteome</keyword>
<dbReference type="PANTHER" id="PTHR43280:SF28">
    <property type="entry name" value="HTH-TYPE TRANSCRIPTIONAL ACTIVATOR RHAS"/>
    <property type="match status" value="1"/>
</dbReference>
<dbReference type="PANTHER" id="PTHR43280">
    <property type="entry name" value="ARAC-FAMILY TRANSCRIPTIONAL REGULATOR"/>
    <property type="match status" value="1"/>
</dbReference>
<dbReference type="InterPro" id="IPR020449">
    <property type="entry name" value="Tscrpt_reg_AraC-type_HTH"/>
</dbReference>
<dbReference type="Gene3D" id="3.40.10.10">
    <property type="entry name" value="DNA Methylphosphotriester Repair Domain"/>
    <property type="match status" value="1"/>
</dbReference>
<evidence type="ECO:0000256" key="3">
    <source>
        <dbReference type="ARBA" id="ARBA00022679"/>
    </source>
</evidence>
<dbReference type="GO" id="GO:0008270">
    <property type="term" value="F:zinc ion binding"/>
    <property type="evidence" value="ECO:0007669"/>
    <property type="project" value="InterPro"/>
</dbReference>
<evidence type="ECO:0000256" key="9">
    <source>
        <dbReference type="ARBA" id="ARBA00023159"/>
    </source>
</evidence>
<dbReference type="InterPro" id="IPR035451">
    <property type="entry name" value="Ada-like_dom_sf"/>
</dbReference>
<keyword evidence="6" id="KW-0862">Zinc</keyword>
<dbReference type="InterPro" id="IPR018060">
    <property type="entry name" value="HTH_AraC"/>
</dbReference>
<dbReference type="SMART" id="SM00342">
    <property type="entry name" value="HTH_ARAC"/>
    <property type="match status" value="1"/>
</dbReference>
<accession>A0A229UJ74</accession>
<gene>
    <name evidence="14" type="ORF">CF651_25785</name>
</gene>
<dbReference type="GO" id="GO:0008168">
    <property type="term" value="F:methyltransferase activity"/>
    <property type="evidence" value="ECO:0007669"/>
    <property type="project" value="UniProtKB-KW"/>
</dbReference>
<dbReference type="FunFam" id="3.40.10.10:FF:000001">
    <property type="entry name" value="DNA-3-methyladenine glycosylase 2"/>
    <property type="match status" value="1"/>
</dbReference>
<feature type="region of interest" description="Disordered" evidence="12">
    <location>
        <begin position="1"/>
        <end position="23"/>
    </location>
</feature>
<keyword evidence="4" id="KW-0479">Metal-binding</keyword>
<evidence type="ECO:0000256" key="6">
    <source>
        <dbReference type="ARBA" id="ARBA00022833"/>
    </source>
</evidence>
<dbReference type="GO" id="GO:0003700">
    <property type="term" value="F:DNA-binding transcription factor activity"/>
    <property type="evidence" value="ECO:0007669"/>
    <property type="project" value="InterPro"/>
</dbReference>
<evidence type="ECO:0000256" key="11">
    <source>
        <dbReference type="ARBA" id="ARBA00023204"/>
    </source>
</evidence>
<dbReference type="InterPro" id="IPR004026">
    <property type="entry name" value="Ada_DNA_repair_Zn-bd"/>
</dbReference>
<dbReference type="PROSITE" id="PS01124">
    <property type="entry name" value="HTH_ARAC_FAMILY_2"/>
    <property type="match status" value="1"/>
</dbReference>
<keyword evidence="9" id="KW-0010">Activator</keyword>
<keyword evidence="5" id="KW-0227">DNA damage</keyword>
<dbReference type="SUPFAM" id="SSF46689">
    <property type="entry name" value="Homeodomain-like"/>
    <property type="match status" value="2"/>
</dbReference>
<evidence type="ECO:0000259" key="13">
    <source>
        <dbReference type="PROSITE" id="PS01124"/>
    </source>
</evidence>
<dbReference type="GO" id="GO:0032259">
    <property type="term" value="P:methylation"/>
    <property type="evidence" value="ECO:0007669"/>
    <property type="project" value="UniProtKB-KW"/>
</dbReference>
<dbReference type="PIRSF" id="PIRSF000408">
    <property type="entry name" value="Alkyltransferas_AdaA"/>
    <property type="match status" value="1"/>
</dbReference>